<reference evidence="2 3" key="1">
    <citation type="submission" date="2024-06" db="EMBL/GenBank/DDBJ databases">
        <title>Chitinophaga defluvii sp. nov., isolated from municipal sewage.</title>
        <authorList>
            <person name="Zhang L."/>
        </authorList>
    </citation>
    <scope>NUCLEOTIDE SEQUENCE [LARGE SCALE GENOMIC DNA]</scope>
    <source>
        <strain evidence="2 3">H8</strain>
    </source>
</reference>
<evidence type="ECO:0000256" key="1">
    <source>
        <dbReference type="SAM" id="SignalP"/>
    </source>
</evidence>
<dbReference type="RefSeq" id="WP_354662968.1">
    <property type="nucleotide sequence ID" value="NZ_JBEXAC010000002.1"/>
</dbReference>
<proteinExistence type="predicted"/>
<keyword evidence="3" id="KW-1185">Reference proteome</keyword>
<evidence type="ECO:0008006" key="4">
    <source>
        <dbReference type="Google" id="ProtNLM"/>
    </source>
</evidence>
<feature type="signal peptide" evidence="1">
    <location>
        <begin position="1"/>
        <end position="20"/>
    </location>
</feature>
<sequence>MKRIFLTHLSLLLFFCIAYAQEPETLGTVSNRGNIATTSLIIDPLADAFRSFIVKRLNSTTTTTSQVAIANNKTYGAITWHPDLSTITTQYALNIGANVLNYYNNGTTETVWRSGNFNPSSYLALTGGNITGDITIGTTALQKQLNVNGNIKARKVKVTVTEWPDYVFETSYPLPPLSFVAQFIQQNKHLPGMPAATTVAKEGIDLGSNQVVLLKKIEELTLYIIAQDKKQEILDKKNIALENRLAEIENILGTQINR</sequence>
<gene>
    <name evidence="2" type="ORF">ABR189_23660</name>
</gene>
<organism evidence="2 3">
    <name type="scientific">Chitinophaga defluvii</name>
    <dbReference type="NCBI Taxonomy" id="3163343"/>
    <lineage>
        <taxon>Bacteria</taxon>
        <taxon>Pseudomonadati</taxon>
        <taxon>Bacteroidota</taxon>
        <taxon>Chitinophagia</taxon>
        <taxon>Chitinophagales</taxon>
        <taxon>Chitinophagaceae</taxon>
        <taxon>Chitinophaga</taxon>
    </lineage>
</organism>
<feature type="chain" id="PRO_5047261943" description="Endosialidase-like protein" evidence="1">
    <location>
        <begin position="21"/>
        <end position="258"/>
    </location>
</feature>
<keyword evidence="1" id="KW-0732">Signal</keyword>
<name>A0ABV2TBJ6_9BACT</name>
<comment type="caution">
    <text evidence="2">The sequence shown here is derived from an EMBL/GenBank/DDBJ whole genome shotgun (WGS) entry which is preliminary data.</text>
</comment>
<dbReference type="EMBL" id="JBEXAC010000002">
    <property type="protein sequence ID" value="MET7000409.1"/>
    <property type="molecule type" value="Genomic_DNA"/>
</dbReference>
<evidence type="ECO:0000313" key="3">
    <source>
        <dbReference type="Proteomes" id="UP001549749"/>
    </source>
</evidence>
<evidence type="ECO:0000313" key="2">
    <source>
        <dbReference type="EMBL" id="MET7000409.1"/>
    </source>
</evidence>
<protein>
    <recommendedName>
        <fullName evidence="4">Endosialidase-like protein</fullName>
    </recommendedName>
</protein>
<accession>A0ABV2TBJ6</accession>
<dbReference type="Proteomes" id="UP001549749">
    <property type="component" value="Unassembled WGS sequence"/>
</dbReference>